<reference evidence="2" key="1">
    <citation type="submission" date="2018-05" db="EMBL/GenBank/DDBJ databases">
        <authorList>
            <consortium name="PulseNet: The National Subtyping Network for Foodborne Disease Surveillance"/>
            <person name="Tarr C.L."/>
            <person name="Trees E."/>
            <person name="Katz L.S."/>
            <person name="Carleton-Romer H.A."/>
            <person name="Stroika S."/>
            <person name="Kucerova Z."/>
            <person name="Roache K.F."/>
            <person name="Sabol A.L."/>
            <person name="Besser J."/>
            <person name="Gerner-Smidt P."/>
        </authorList>
    </citation>
    <scope>NUCLEOTIDE SEQUENCE</scope>
    <source>
        <strain evidence="2">PNUSAC001038</strain>
        <strain evidence="3">PNUSAC010082</strain>
        <strain evidence="4">PNUSAC010543</strain>
    </source>
</reference>
<organism evidence="2">
    <name type="scientific">Campylobacter jejuni</name>
    <dbReference type="NCBI Taxonomy" id="197"/>
    <lineage>
        <taxon>Bacteria</taxon>
        <taxon>Pseudomonadati</taxon>
        <taxon>Campylobacterota</taxon>
        <taxon>Epsilonproteobacteria</taxon>
        <taxon>Campylobacterales</taxon>
        <taxon>Campylobacteraceae</taxon>
        <taxon>Campylobacter</taxon>
    </lineage>
</organism>
<proteinExistence type="predicted"/>
<protein>
    <submittedName>
        <fullName evidence="2">GNAT family N-acetyltransferase</fullName>
    </submittedName>
</protein>
<keyword evidence="2" id="KW-0808">Transferase</keyword>
<sequence>MIRRAKFQDLNPCVKLFKESVSKLCVKEYTQDQIKAWIKIDKKKWEEKFIKDFIYIYEKQGEIASFISLKEDEKMLDLLFTHPKFIRLGLAKELLDFVLKKYSYKELYVFASLSAKSFFLKNGFEVIRENEVSKEGQILKNFLMRKGNL</sequence>
<evidence type="ECO:0000259" key="1">
    <source>
        <dbReference type="PROSITE" id="PS51186"/>
    </source>
</evidence>
<dbReference type="PROSITE" id="PS51186">
    <property type="entry name" value="GNAT"/>
    <property type="match status" value="1"/>
</dbReference>
<dbReference type="InterPro" id="IPR016181">
    <property type="entry name" value="Acyl_CoA_acyltransferase"/>
</dbReference>
<dbReference type="Gene3D" id="3.40.630.30">
    <property type="match status" value="1"/>
</dbReference>
<feature type="domain" description="N-acetyltransferase" evidence="1">
    <location>
        <begin position="1"/>
        <end position="149"/>
    </location>
</feature>
<evidence type="ECO:0000313" key="3">
    <source>
        <dbReference type="EMBL" id="ECH3661111.1"/>
    </source>
</evidence>
<evidence type="ECO:0000313" key="4">
    <source>
        <dbReference type="EMBL" id="ECK2957812.1"/>
    </source>
</evidence>
<dbReference type="PANTHER" id="PTHR43451:SF1">
    <property type="entry name" value="ACETYLTRANSFERASE"/>
    <property type="match status" value="1"/>
</dbReference>
<accession>A0A5T1I7I5</accession>
<dbReference type="SUPFAM" id="SSF55729">
    <property type="entry name" value="Acyl-CoA N-acyltransferases (Nat)"/>
    <property type="match status" value="1"/>
</dbReference>
<dbReference type="EMBL" id="AACKRX010000001">
    <property type="protein sequence ID" value="EAL0181686.1"/>
    <property type="molecule type" value="Genomic_DNA"/>
</dbReference>
<dbReference type="GO" id="GO:0016747">
    <property type="term" value="F:acyltransferase activity, transferring groups other than amino-acyl groups"/>
    <property type="evidence" value="ECO:0007669"/>
    <property type="project" value="InterPro"/>
</dbReference>
<dbReference type="InterPro" id="IPR052564">
    <property type="entry name" value="N-acetyltrans/Recomb-assoc"/>
</dbReference>
<dbReference type="CDD" id="cd04301">
    <property type="entry name" value="NAT_SF"/>
    <property type="match status" value="1"/>
</dbReference>
<name>A0A5T1I7I5_CAMJU</name>
<gene>
    <name evidence="2" type="ORF">BOI94_01130</name>
    <name evidence="3" type="ORF">FO102_04720</name>
    <name evidence="4" type="ORF">FQZ36_07305</name>
</gene>
<dbReference type="Pfam" id="PF13673">
    <property type="entry name" value="Acetyltransf_10"/>
    <property type="match status" value="1"/>
</dbReference>
<evidence type="ECO:0000313" key="2">
    <source>
        <dbReference type="EMBL" id="EAL0181686.1"/>
    </source>
</evidence>
<dbReference type="InterPro" id="IPR000182">
    <property type="entry name" value="GNAT_dom"/>
</dbReference>
<dbReference type="PANTHER" id="PTHR43451">
    <property type="entry name" value="ACETYLTRANSFERASE (GNAT) FAMILY PROTEIN"/>
    <property type="match status" value="1"/>
</dbReference>
<dbReference type="AlphaFoldDB" id="A0A5T1I7I5"/>
<dbReference type="EMBL" id="AAIRLW010000005">
    <property type="protein sequence ID" value="ECH3661111.1"/>
    <property type="molecule type" value="Genomic_DNA"/>
</dbReference>
<dbReference type="EMBL" id="AAJBIA010000049">
    <property type="protein sequence ID" value="ECK2957812.1"/>
    <property type="molecule type" value="Genomic_DNA"/>
</dbReference>
<comment type="caution">
    <text evidence="2">The sequence shown here is derived from an EMBL/GenBank/DDBJ whole genome shotgun (WGS) entry which is preliminary data.</text>
</comment>